<keyword evidence="1" id="KW-1133">Transmembrane helix</keyword>
<evidence type="ECO:0000313" key="2">
    <source>
        <dbReference type="EMBL" id="MBD7975739.1"/>
    </source>
</evidence>
<dbReference type="RefSeq" id="WP_251834529.1">
    <property type="nucleotide sequence ID" value="NZ_JACSQG010000001.1"/>
</dbReference>
<keyword evidence="1" id="KW-0472">Membrane</keyword>
<feature type="transmembrane region" description="Helical" evidence="1">
    <location>
        <begin position="51"/>
        <end position="78"/>
    </location>
</feature>
<feature type="transmembrane region" description="Helical" evidence="1">
    <location>
        <begin position="20"/>
        <end position="39"/>
    </location>
</feature>
<comment type="caution">
    <text evidence="2">The sequence shown here is derived from an EMBL/GenBank/DDBJ whole genome shotgun (WGS) entry which is preliminary data.</text>
</comment>
<gene>
    <name evidence="2" type="ORF">H9642_00885</name>
</gene>
<proteinExistence type="predicted"/>
<dbReference type="InterPro" id="IPR021813">
    <property type="entry name" value="DUF3392"/>
</dbReference>
<keyword evidence="1" id="KW-0812">Transmembrane</keyword>
<evidence type="ECO:0000256" key="1">
    <source>
        <dbReference type="SAM" id="Phobius"/>
    </source>
</evidence>
<dbReference type="Proteomes" id="UP000611945">
    <property type="component" value="Unassembled WGS sequence"/>
</dbReference>
<sequence>MDIVLDLLVTLSRWSRGHLSEIALTLMATLLVLLGPSLNSWLRRQIGSLNFFLRTLLFMIFCALVYGFGIVFVAPWLVKGLAQLNNYSLAPVLLLAFVMLGIIADRR</sequence>
<dbReference type="EMBL" id="JACSQG010000001">
    <property type="protein sequence ID" value="MBD7975739.1"/>
    <property type="molecule type" value="Genomic_DNA"/>
</dbReference>
<organism evidence="2 3">
    <name type="scientific">Serpens gallinarum</name>
    <dbReference type="NCBI Taxonomy" id="2763075"/>
    <lineage>
        <taxon>Bacteria</taxon>
        <taxon>Pseudomonadati</taxon>
        <taxon>Pseudomonadota</taxon>
        <taxon>Gammaproteobacteria</taxon>
        <taxon>Pseudomonadales</taxon>
        <taxon>Pseudomonadaceae</taxon>
        <taxon>Pseudomonas</taxon>
    </lineage>
</organism>
<feature type="transmembrane region" description="Helical" evidence="1">
    <location>
        <begin position="84"/>
        <end position="104"/>
    </location>
</feature>
<keyword evidence="3" id="KW-1185">Reference proteome</keyword>
<dbReference type="Pfam" id="PF11872">
    <property type="entry name" value="DUF3392"/>
    <property type="match status" value="1"/>
</dbReference>
<accession>A0ABR8TJH4</accession>
<evidence type="ECO:0000313" key="3">
    <source>
        <dbReference type="Proteomes" id="UP000611945"/>
    </source>
</evidence>
<reference evidence="2 3" key="1">
    <citation type="submission" date="2020-08" db="EMBL/GenBank/DDBJ databases">
        <title>A Genomic Blueprint of the Chicken Gut Microbiome.</title>
        <authorList>
            <person name="Gilroy R."/>
            <person name="Ravi A."/>
            <person name="Getino M."/>
            <person name="Pursley I."/>
            <person name="Horton D.L."/>
            <person name="Alikhan N.-F."/>
            <person name="Baker D."/>
            <person name="Gharbi K."/>
            <person name="Hall N."/>
            <person name="Watson M."/>
            <person name="Adriaenssens E.M."/>
            <person name="Foster-Nyarko E."/>
            <person name="Jarju S."/>
            <person name="Secka A."/>
            <person name="Antonio M."/>
            <person name="Oren A."/>
            <person name="Chaudhuri R."/>
            <person name="La Ragione R.M."/>
            <person name="Hildebrand F."/>
            <person name="Pallen M.J."/>
        </authorList>
    </citation>
    <scope>NUCLEOTIDE SEQUENCE [LARGE SCALE GENOMIC DNA]</scope>
    <source>
        <strain evidence="2 3">Sa2CUA2</strain>
    </source>
</reference>
<name>A0ABR8TJH4_9PSED</name>
<protein>
    <submittedName>
        <fullName evidence="2">DUF3392 domain-containing protein</fullName>
    </submittedName>
</protein>